<evidence type="ECO:0000256" key="3">
    <source>
        <dbReference type="ARBA" id="ARBA00023163"/>
    </source>
</evidence>
<feature type="domain" description="HTH gntR-type" evidence="5">
    <location>
        <begin position="4"/>
        <end position="72"/>
    </location>
</feature>
<evidence type="ECO:0000259" key="5">
    <source>
        <dbReference type="PROSITE" id="PS50949"/>
    </source>
</evidence>
<feature type="compositionally biased region" description="Basic and acidic residues" evidence="4">
    <location>
        <begin position="212"/>
        <end position="221"/>
    </location>
</feature>
<dbReference type="SUPFAM" id="SSF46785">
    <property type="entry name" value="Winged helix' DNA-binding domain"/>
    <property type="match status" value="1"/>
</dbReference>
<keyword evidence="3" id="KW-0804">Transcription</keyword>
<evidence type="ECO:0000313" key="7">
    <source>
        <dbReference type="Proteomes" id="UP001056455"/>
    </source>
</evidence>
<dbReference type="PANTHER" id="PTHR43537:SF45">
    <property type="entry name" value="GNTR FAMILY REGULATORY PROTEIN"/>
    <property type="match status" value="1"/>
</dbReference>
<dbReference type="InterPro" id="IPR008920">
    <property type="entry name" value="TF_FadR/GntR_C"/>
</dbReference>
<dbReference type="Gene3D" id="1.10.10.10">
    <property type="entry name" value="Winged helix-like DNA-binding domain superfamily/Winged helix DNA-binding domain"/>
    <property type="match status" value="1"/>
</dbReference>
<evidence type="ECO:0000256" key="4">
    <source>
        <dbReference type="SAM" id="MobiDB-lite"/>
    </source>
</evidence>
<dbReference type="SMART" id="SM00345">
    <property type="entry name" value="HTH_GNTR"/>
    <property type="match status" value="1"/>
</dbReference>
<evidence type="ECO:0000313" key="6">
    <source>
        <dbReference type="EMBL" id="USQ81531.1"/>
    </source>
</evidence>
<dbReference type="InterPro" id="IPR000524">
    <property type="entry name" value="Tscrpt_reg_HTH_GntR"/>
</dbReference>
<dbReference type="InterPro" id="IPR036388">
    <property type="entry name" value="WH-like_DNA-bd_sf"/>
</dbReference>
<keyword evidence="7" id="KW-1185">Reference proteome</keyword>
<evidence type="ECO:0000256" key="2">
    <source>
        <dbReference type="ARBA" id="ARBA00023125"/>
    </source>
</evidence>
<protein>
    <submittedName>
        <fullName evidence="6">GntR family transcriptional regulator</fullName>
    </submittedName>
</protein>
<dbReference type="EMBL" id="CP099489">
    <property type="protein sequence ID" value="USQ81531.1"/>
    <property type="molecule type" value="Genomic_DNA"/>
</dbReference>
<dbReference type="Gene3D" id="1.20.120.530">
    <property type="entry name" value="GntR ligand-binding domain-like"/>
    <property type="match status" value="1"/>
</dbReference>
<gene>
    <name evidence="6" type="ORF">NF556_07750</name>
</gene>
<reference evidence="6" key="1">
    <citation type="submission" date="2022-06" db="EMBL/GenBank/DDBJ databases">
        <title>Ornithinimicrobium HY1793.</title>
        <authorList>
            <person name="Huang Y."/>
        </authorList>
    </citation>
    <scope>NUCLEOTIDE SEQUENCE</scope>
    <source>
        <strain evidence="6">HY1793</strain>
    </source>
</reference>
<dbReference type="PRINTS" id="PR00035">
    <property type="entry name" value="HTHGNTR"/>
</dbReference>
<dbReference type="PANTHER" id="PTHR43537">
    <property type="entry name" value="TRANSCRIPTIONAL REGULATOR, GNTR FAMILY"/>
    <property type="match status" value="1"/>
</dbReference>
<accession>A0ABY4YY08</accession>
<dbReference type="RefSeq" id="WP_252595048.1">
    <property type="nucleotide sequence ID" value="NZ_CP099489.1"/>
</dbReference>
<feature type="region of interest" description="Disordered" evidence="4">
    <location>
        <begin position="212"/>
        <end position="232"/>
    </location>
</feature>
<dbReference type="InterPro" id="IPR036390">
    <property type="entry name" value="WH_DNA-bd_sf"/>
</dbReference>
<dbReference type="Pfam" id="PF00392">
    <property type="entry name" value="GntR"/>
    <property type="match status" value="1"/>
</dbReference>
<sequence length="232" mass="25907">MRRETVADQGLSILRGRILDGGLRPGDPVTEEAMAREIGVSRPTMREVLTILVREGLLTRHPSTRILEVTTLTAAEVTEIYAARRVLESAGVDAAQHASAEERARLQDTIREMEAAVAHNDLYALVQADTRCHAETVALTRSRYLRTLHNQLMAKLNLTLSLVESDQPSDNAELLRLHREYVELMLDGDSEAAKTQLLERLDVAEREVLHGLDKQDAEGTSRRRTISPAQTR</sequence>
<dbReference type="InterPro" id="IPR011711">
    <property type="entry name" value="GntR_C"/>
</dbReference>
<keyword evidence="1" id="KW-0805">Transcription regulation</keyword>
<dbReference type="PROSITE" id="PS50949">
    <property type="entry name" value="HTH_GNTR"/>
    <property type="match status" value="1"/>
</dbReference>
<dbReference type="SMART" id="SM00895">
    <property type="entry name" value="FCD"/>
    <property type="match status" value="1"/>
</dbReference>
<proteinExistence type="predicted"/>
<name>A0ABY4YY08_9MICO</name>
<evidence type="ECO:0000256" key="1">
    <source>
        <dbReference type="ARBA" id="ARBA00023015"/>
    </source>
</evidence>
<dbReference type="SUPFAM" id="SSF48008">
    <property type="entry name" value="GntR ligand-binding domain-like"/>
    <property type="match status" value="1"/>
</dbReference>
<dbReference type="Pfam" id="PF07729">
    <property type="entry name" value="FCD"/>
    <property type="match status" value="1"/>
</dbReference>
<keyword evidence="2" id="KW-0238">DNA-binding</keyword>
<organism evidence="6 7">
    <name type="scientific">Ornithinimicrobium faecis</name>
    <dbReference type="NCBI Taxonomy" id="2934158"/>
    <lineage>
        <taxon>Bacteria</taxon>
        <taxon>Bacillati</taxon>
        <taxon>Actinomycetota</taxon>
        <taxon>Actinomycetes</taxon>
        <taxon>Micrococcales</taxon>
        <taxon>Ornithinimicrobiaceae</taxon>
        <taxon>Ornithinimicrobium</taxon>
    </lineage>
</organism>
<dbReference type="Proteomes" id="UP001056455">
    <property type="component" value="Chromosome"/>
</dbReference>